<organism evidence="2 3">
    <name type="scientific">Alicyclobacillus cycloheptanicus</name>
    <dbReference type="NCBI Taxonomy" id="1457"/>
    <lineage>
        <taxon>Bacteria</taxon>
        <taxon>Bacillati</taxon>
        <taxon>Bacillota</taxon>
        <taxon>Bacilli</taxon>
        <taxon>Bacillales</taxon>
        <taxon>Alicyclobacillaceae</taxon>
        <taxon>Alicyclobacillus</taxon>
    </lineage>
</organism>
<evidence type="ECO:0000313" key="3">
    <source>
        <dbReference type="Proteomes" id="UP001232973"/>
    </source>
</evidence>
<dbReference type="InterPro" id="IPR005122">
    <property type="entry name" value="Uracil-DNA_glycosylase-like"/>
</dbReference>
<accession>A0ABT9XHD8</accession>
<evidence type="ECO:0000313" key="2">
    <source>
        <dbReference type="EMBL" id="MDQ0189602.1"/>
    </source>
</evidence>
<gene>
    <name evidence="2" type="ORF">J2S03_001447</name>
</gene>
<feature type="domain" description="Uracil-DNA glycosylase-like" evidence="1">
    <location>
        <begin position="26"/>
        <end position="200"/>
    </location>
</feature>
<proteinExistence type="predicted"/>
<keyword evidence="3" id="KW-1185">Reference proteome</keyword>
<protein>
    <submittedName>
        <fullName evidence="2">Membrane protein</fullName>
    </submittedName>
</protein>
<dbReference type="Proteomes" id="UP001232973">
    <property type="component" value="Unassembled WGS sequence"/>
</dbReference>
<dbReference type="InterPro" id="IPR036895">
    <property type="entry name" value="Uracil-DNA_glycosylase-like_sf"/>
</dbReference>
<reference evidence="2 3" key="1">
    <citation type="submission" date="2023-07" db="EMBL/GenBank/DDBJ databases">
        <title>Genomic Encyclopedia of Type Strains, Phase IV (KMG-IV): sequencing the most valuable type-strain genomes for metagenomic binning, comparative biology and taxonomic classification.</title>
        <authorList>
            <person name="Goeker M."/>
        </authorList>
    </citation>
    <scope>NUCLEOTIDE SEQUENCE [LARGE SCALE GENOMIC DNA]</scope>
    <source>
        <strain evidence="2 3">DSM 4006</strain>
    </source>
</reference>
<dbReference type="Pfam" id="PF03167">
    <property type="entry name" value="UDG"/>
    <property type="match status" value="1"/>
</dbReference>
<comment type="caution">
    <text evidence="2">The sequence shown here is derived from an EMBL/GenBank/DDBJ whole genome shotgun (WGS) entry which is preliminary data.</text>
</comment>
<name>A0ABT9XHD8_9BACL</name>
<dbReference type="RefSeq" id="WP_274454539.1">
    <property type="nucleotide sequence ID" value="NZ_CP067097.1"/>
</dbReference>
<evidence type="ECO:0000259" key="1">
    <source>
        <dbReference type="Pfam" id="PF03167"/>
    </source>
</evidence>
<dbReference type="SUPFAM" id="SSF52141">
    <property type="entry name" value="Uracil-DNA glycosylase-like"/>
    <property type="match status" value="1"/>
</dbReference>
<sequence length="226" mass="25331">MQEPTVERFEQVMAALLRDYAVHDILHPAARLIFILESPHVQELKYGAPVSGPSGATMTRHLFGDDYAKFPLGRLVKKNVDDQVNRPRLSRIGLMNVCNVPLQSAAYPDPAVRQAYADWLRAMGTLRTSNQQDVYRDDAVNAVQAFLAASLRSKLLALTNRDCVFVPCGRFAQKFYRLAAVHRPNWTVIHGVPHPSYNAWDRAVYAPVIQRVQAALADVSREPLPS</sequence>
<dbReference type="EMBL" id="JAUSTP010000009">
    <property type="protein sequence ID" value="MDQ0189602.1"/>
    <property type="molecule type" value="Genomic_DNA"/>
</dbReference>